<dbReference type="PROSITE" id="PS50879">
    <property type="entry name" value="RNASE_H_1"/>
    <property type="match status" value="1"/>
</dbReference>
<keyword evidence="3" id="KW-1185">Reference proteome</keyword>
<reference evidence="2" key="1">
    <citation type="submission" date="2020-07" db="EMBL/GenBank/DDBJ databases">
        <title>Pseudomonas chaetoceroseae sp. nov., a new member of the Pseudomonas oleovorans group isolated from a culture of Chaetoceros calcitrans.</title>
        <authorList>
            <person name="Girard L."/>
            <person name="Lood C."/>
            <person name="De Mot R."/>
            <person name="Baudart J."/>
        </authorList>
    </citation>
    <scope>NUCLEOTIDE SEQUENCE</scope>
    <source>
        <strain evidence="2">536</strain>
    </source>
</reference>
<dbReference type="GO" id="GO:0003676">
    <property type="term" value="F:nucleic acid binding"/>
    <property type="evidence" value="ECO:0007669"/>
    <property type="project" value="InterPro"/>
</dbReference>
<gene>
    <name evidence="2" type="ORF">H3221_09185</name>
</gene>
<accession>A0A931GBD0</accession>
<dbReference type="Proteomes" id="UP000596932">
    <property type="component" value="Unassembled WGS sequence"/>
</dbReference>
<sequence>MSYRICVKTASAKNEGVGWGAIVRVPNGETWELAGSIPYDDAQTVIRATLLGIVEALATLPKPVEVHVSTDVQYIADGCSKYLDKWVARGWRRKDKKRVAHRDLWELIIQERNRHQLTVTWKDLGQEGQLAQSVATIGQEGERWFKRHLPAEPAPHEAPS</sequence>
<evidence type="ECO:0000259" key="1">
    <source>
        <dbReference type="PROSITE" id="PS50879"/>
    </source>
</evidence>
<dbReference type="InterPro" id="IPR002156">
    <property type="entry name" value="RNaseH_domain"/>
</dbReference>
<evidence type="ECO:0000313" key="3">
    <source>
        <dbReference type="Proteomes" id="UP000596932"/>
    </source>
</evidence>
<dbReference type="SUPFAM" id="SSF53098">
    <property type="entry name" value="Ribonuclease H-like"/>
    <property type="match status" value="1"/>
</dbReference>
<dbReference type="Pfam" id="PF00075">
    <property type="entry name" value="RNase_H"/>
    <property type="match status" value="1"/>
</dbReference>
<organism evidence="2 3">
    <name type="scientific">Pseudomonas chaetocerotis</name>
    <dbReference type="NCBI Taxonomy" id="2758695"/>
    <lineage>
        <taxon>Bacteria</taxon>
        <taxon>Pseudomonadati</taxon>
        <taxon>Pseudomonadota</taxon>
        <taxon>Gammaproteobacteria</taxon>
        <taxon>Pseudomonadales</taxon>
        <taxon>Pseudomonadaceae</taxon>
        <taxon>Pseudomonas</taxon>
    </lineage>
</organism>
<feature type="domain" description="RNase H type-1" evidence="1">
    <location>
        <begin position="1"/>
        <end position="143"/>
    </location>
</feature>
<dbReference type="GO" id="GO:0004523">
    <property type="term" value="F:RNA-DNA hybrid ribonuclease activity"/>
    <property type="evidence" value="ECO:0007669"/>
    <property type="project" value="InterPro"/>
</dbReference>
<comment type="caution">
    <text evidence="2">The sequence shown here is derived from an EMBL/GenBank/DDBJ whole genome shotgun (WGS) entry which is preliminary data.</text>
</comment>
<proteinExistence type="predicted"/>
<protein>
    <recommendedName>
        <fullName evidence="1">RNase H type-1 domain-containing protein</fullName>
    </recommendedName>
</protein>
<dbReference type="RefSeq" id="WP_196474802.1">
    <property type="nucleotide sequence ID" value="NZ_JACFYX020000011.1"/>
</dbReference>
<dbReference type="EMBL" id="JACFYX010000007">
    <property type="protein sequence ID" value="MBG0835284.1"/>
    <property type="molecule type" value="Genomic_DNA"/>
</dbReference>
<dbReference type="Gene3D" id="3.30.420.10">
    <property type="entry name" value="Ribonuclease H-like superfamily/Ribonuclease H"/>
    <property type="match status" value="1"/>
</dbReference>
<dbReference type="AlphaFoldDB" id="A0A931GBD0"/>
<dbReference type="InterPro" id="IPR036397">
    <property type="entry name" value="RNaseH_sf"/>
</dbReference>
<name>A0A931GBD0_9PSED</name>
<dbReference type="InterPro" id="IPR012337">
    <property type="entry name" value="RNaseH-like_sf"/>
</dbReference>
<evidence type="ECO:0000313" key="2">
    <source>
        <dbReference type="EMBL" id="MBG0835284.1"/>
    </source>
</evidence>